<dbReference type="EnsemblMetazoa" id="ASIC021414-RA">
    <property type="protein sequence ID" value="ASIC021414-PA"/>
    <property type="gene ID" value="ASIC021414"/>
</dbReference>
<keyword evidence="3 4" id="KW-0904">Protein phosphatase</keyword>
<keyword evidence="2 4" id="KW-0378">Hydrolase</keyword>
<dbReference type="GO" id="GO:0004722">
    <property type="term" value="F:protein serine/threonine phosphatase activity"/>
    <property type="evidence" value="ECO:0007669"/>
    <property type="project" value="InterPro"/>
</dbReference>
<keyword evidence="8" id="KW-1185">Reference proteome</keyword>
<evidence type="ECO:0000313" key="6">
    <source>
        <dbReference type="EMBL" id="KFB53084.1"/>
    </source>
</evidence>
<dbReference type="GO" id="GO:0046872">
    <property type="term" value="F:metal ion binding"/>
    <property type="evidence" value="ECO:0007669"/>
    <property type="project" value="UniProtKB-KW"/>
</dbReference>
<accession>A0A084WS90</accession>
<dbReference type="SUPFAM" id="SSF81606">
    <property type="entry name" value="PP2C-like"/>
    <property type="match status" value="1"/>
</dbReference>
<evidence type="ECO:0000256" key="3">
    <source>
        <dbReference type="ARBA" id="ARBA00022912"/>
    </source>
</evidence>
<evidence type="ECO:0000313" key="7">
    <source>
        <dbReference type="EnsemblMetazoa" id="ASIC021414-PA"/>
    </source>
</evidence>
<dbReference type="InterPro" id="IPR015655">
    <property type="entry name" value="PP2C"/>
</dbReference>
<evidence type="ECO:0000256" key="2">
    <source>
        <dbReference type="ARBA" id="ARBA00022801"/>
    </source>
</evidence>
<sequence>MDSLEQCRVFLDCFKANVNPSDPLPVRVPVYNLKYDEIKPAIVDWTRTYLDQFGCPQCILTPIIRKACEEVLIQCKENPTSCGFNVRDYKTLQLNHVVISHVNQICSNLLDNENLNKLLGERTETDHVGAAGSLVGTRKKRHFSRGVKHRRRTMEDRHVCLPDFSVLFDTKDVEPTAFYGVYDGHGGQEAASFATSHLHYYIAQSEHYPHDMEKAFHEGFLKTDQLFLQKCDDHHLRSGCTAVVCFHRPQSGLLDLAWVGDSLAYAVSLSERGVRAFNVVHHPHVASDWQEANRVRCLGGSVILWHGQYRVDGQLAITRAIGNPCFKNVVQAVPECISRRVESDDVFLVLASDGLWEGLDPFYASMIILYGIRKFPGE</sequence>
<gene>
    <name evidence="6" type="ORF">ZHAS_00021414</name>
</gene>
<proteinExistence type="inferred from homology"/>
<reference evidence="6 8" key="1">
    <citation type="journal article" date="2014" name="BMC Genomics">
        <title>Genome sequence of Anopheles sinensis provides insight into genetics basis of mosquito competence for malaria parasites.</title>
        <authorList>
            <person name="Zhou D."/>
            <person name="Zhang D."/>
            <person name="Ding G."/>
            <person name="Shi L."/>
            <person name="Hou Q."/>
            <person name="Ye Y."/>
            <person name="Xu Y."/>
            <person name="Zhou H."/>
            <person name="Xiong C."/>
            <person name="Li S."/>
            <person name="Yu J."/>
            <person name="Hong S."/>
            <person name="Yu X."/>
            <person name="Zou P."/>
            <person name="Chen C."/>
            <person name="Chang X."/>
            <person name="Wang W."/>
            <person name="Lv Y."/>
            <person name="Sun Y."/>
            <person name="Ma L."/>
            <person name="Shen B."/>
            <person name="Zhu C."/>
        </authorList>
    </citation>
    <scope>NUCLEOTIDE SEQUENCE [LARGE SCALE GENOMIC DNA]</scope>
</reference>
<dbReference type="InterPro" id="IPR036457">
    <property type="entry name" value="PPM-type-like_dom_sf"/>
</dbReference>
<evidence type="ECO:0000313" key="8">
    <source>
        <dbReference type="Proteomes" id="UP000030765"/>
    </source>
</evidence>
<evidence type="ECO:0000259" key="5">
    <source>
        <dbReference type="PROSITE" id="PS51746"/>
    </source>
</evidence>
<dbReference type="Proteomes" id="UP000030765">
    <property type="component" value="Unassembled WGS sequence"/>
</dbReference>
<evidence type="ECO:0000256" key="4">
    <source>
        <dbReference type="RuleBase" id="RU003465"/>
    </source>
</evidence>
<organism evidence="7 8">
    <name type="scientific">Anopheles sinensis</name>
    <name type="common">Mosquito</name>
    <dbReference type="NCBI Taxonomy" id="74873"/>
    <lineage>
        <taxon>Eukaryota</taxon>
        <taxon>Metazoa</taxon>
        <taxon>Ecdysozoa</taxon>
        <taxon>Arthropoda</taxon>
        <taxon>Hexapoda</taxon>
        <taxon>Insecta</taxon>
        <taxon>Pterygota</taxon>
        <taxon>Neoptera</taxon>
        <taxon>Endopterygota</taxon>
        <taxon>Diptera</taxon>
        <taxon>Nematocera</taxon>
        <taxon>Culicoidea</taxon>
        <taxon>Culicidae</taxon>
        <taxon>Anophelinae</taxon>
        <taxon>Anopheles</taxon>
    </lineage>
</organism>
<dbReference type="EMBL" id="ATLV01026395">
    <property type="status" value="NOT_ANNOTATED_CDS"/>
    <property type="molecule type" value="Genomic_DNA"/>
</dbReference>
<keyword evidence="1" id="KW-0479">Metal-binding</keyword>
<dbReference type="OMA" id="IHAQGQW"/>
<dbReference type="Gene3D" id="3.60.40.10">
    <property type="entry name" value="PPM-type phosphatase domain"/>
    <property type="match status" value="1"/>
</dbReference>
<dbReference type="PANTHER" id="PTHR13832:SF818">
    <property type="entry name" value="SD03870P"/>
    <property type="match status" value="1"/>
</dbReference>
<dbReference type="EMBL" id="KE525413">
    <property type="protein sequence ID" value="KFB53084.1"/>
    <property type="molecule type" value="Genomic_DNA"/>
</dbReference>
<dbReference type="PANTHER" id="PTHR13832">
    <property type="entry name" value="PROTEIN PHOSPHATASE 2C"/>
    <property type="match status" value="1"/>
</dbReference>
<dbReference type="Pfam" id="PF00481">
    <property type="entry name" value="PP2C"/>
    <property type="match status" value="1"/>
</dbReference>
<dbReference type="InterPro" id="IPR001932">
    <property type="entry name" value="PPM-type_phosphatase-like_dom"/>
</dbReference>
<dbReference type="PROSITE" id="PS01032">
    <property type="entry name" value="PPM_1"/>
    <property type="match status" value="1"/>
</dbReference>
<protein>
    <submittedName>
        <fullName evidence="6">AGAP002147-PA-like protein</fullName>
    </submittedName>
</protein>
<reference evidence="7" key="2">
    <citation type="submission" date="2020-05" db="UniProtKB">
        <authorList>
            <consortium name="EnsemblMetazoa"/>
        </authorList>
    </citation>
    <scope>IDENTIFICATION</scope>
</reference>
<dbReference type="OrthoDB" id="416093at2759"/>
<dbReference type="CDD" id="cd00143">
    <property type="entry name" value="PP2Cc"/>
    <property type="match status" value="1"/>
</dbReference>
<evidence type="ECO:0000256" key="1">
    <source>
        <dbReference type="ARBA" id="ARBA00022723"/>
    </source>
</evidence>
<dbReference type="STRING" id="74873.A0A084WS90"/>
<dbReference type="VEuPathDB" id="VectorBase:ASIC021414"/>
<name>A0A084WS90_ANOSI</name>
<feature type="domain" description="PPM-type phosphatase" evidence="5">
    <location>
        <begin position="134"/>
        <end position="378"/>
    </location>
</feature>
<dbReference type="SMART" id="SM00332">
    <property type="entry name" value="PP2Cc"/>
    <property type="match status" value="1"/>
</dbReference>
<dbReference type="VEuPathDB" id="VectorBase:ASIS021156"/>
<dbReference type="PROSITE" id="PS51746">
    <property type="entry name" value="PPM_2"/>
    <property type="match status" value="1"/>
</dbReference>
<dbReference type="AlphaFoldDB" id="A0A084WS90"/>
<comment type="similarity">
    <text evidence="4">Belongs to the PP2C family.</text>
</comment>
<dbReference type="InterPro" id="IPR000222">
    <property type="entry name" value="PP2C_BS"/>
</dbReference>